<evidence type="ECO:0000313" key="2">
    <source>
        <dbReference type="EnsemblMetazoa" id="XP_014256532.1"/>
    </source>
</evidence>
<evidence type="ECO:0000256" key="1">
    <source>
        <dbReference type="SAM" id="MobiDB-lite"/>
    </source>
</evidence>
<dbReference type="OrthoDB" id="10465934at2759"/>
<feature type="compositionally biased region" description="Basic and acidic residues" evidence="1">
    <location>
        <begin position="175"/>
        <end position="205"/>
    </location>
</feature>
<sequence>MNLWWRSSLLKRDTFFNVPDAKTFPNFKPSYENEKHDMWAVMRMDYQKRWEAERDEVRDDYEFYRKEKMKYLQRRYVTRMKKAEMRKEQLLGRKLAEMSIRSKFSGVPARVDSNLKRSQSEASRPTRGSGDGSKKVELKKSSETAKNKVAAKKTPLGDKEASKVPSLKTLPKCCEANKEKLEEEKPIEEPDKNNKENECLCKKCE</sequence>
<proteinExistence type="predicted"/>
<feature type="compositionally biased region" description="Basic and acidic residues" evidence="1">
    <location>
        <begin position="132"/>
        <end position="146"/>
    </location>
</feature>
<dbReference type="RefSeq" id="XP_014256532.1">
    <property type="nucleotide sequence ID" value="XM_014401046.2"/>
</dbReference>
<organism evidence="2 3">
    <name type="scientific">Cimex lectularius</name>
    <name type="common">Bed bug</name>
    <name type="synonym">Acanthia lectularia</name>
    <dbReference type="NCBI Taxonomy" id="79782"/>
    <lineage>
        <taxon>Eukaryota</taxon>
        <taxon>Metazoa</taxon>
        <taxon>Ecdysozoa</taxon>
        <taxon>Arthropoda</taxon>
        <taxon>Hexapoda</taxon>
        <taxon>Insecta</taxon>
        <taxon>Pterygota</taxon>
        <taxon>Neoptera</taxon>
        <taxon>Paraneoptera</taxon>
        <taxon>Hemiptera</taxon>
        <taxon>Heteroptera</taxon>
        <taxon>Panheteroptera</taxon>
        <taxon>Cimicomorpha</taxon>
        <taxon>Cimicidae</taxon>
        <taxon>Cimex</taxon>
    </lineage>
</organism>
<dbReference type="Proteomes" id="UP000494040">
    <property type="component" value="Unassembled WGS sequence"/>
</dbReference>
<dbReference type="GeneID" id="106670572"/>
<name>A0A8I6TGP9_CIMLE</name>
<protein>
    <submittedName>
        <fullName evidence="2">Uncharacterized protein</fullName>
    </submittedName>
</protein>
<feature type="region of interest" description="Disordered" evidence="1">
    <location>
        <begin position="109"/>
        <end position="205"/>
    </location>
</feature>
<keyword evidence="3" id="KW-1185">Reference proteome</keyword>
<dbReference type="EnsemblMetazoa" id="XM_014401046.2">
    <property type="protein sequence ID" value="XP_014256532.1"/>
    <property type="gene ID" value="LOC106670572"/>
</dbReference>
<reference evidence="2" key="1">
    <citation type="submission" date="2022-01" db="UniProtKB">
        <authorList>
            <consortium name="EnsemblMetazoa"/>
        </authorList>
    </citation>
    <scope>IDENTIFICATION</scope>
</reference>
<dbReference type="AlphaFoldDB" id="A0A8I6TGP9"/>
<evidence type="ECO:0000313" key="3">
    <source>
        <dbReference type="Proteomes" id="UP000494040"/>
    </source>
</evidence>
<dbReference type="KEGG" id="clec:106670572"/>
<accession>A0A8I6TGP9</accession>